<accession>A0ABM0XF29</accession>
<reference evidence="4" key="2">
    <citation type="submission" date="2025-08" db="UniProtKB">
        <authorList>
            <consortium name="RefSeq"/>
        </authorList>
    </citation>
    <scope>IDENTIFICATION</scope>
    <source>
        <tissue evidence="4">Leaf</tissue>
    </source>
</reference>
<dbReference type="NCBIfam" id="TIGR01614">
    <property type="entry name" value="PME_inhib"/>
    <property type="match status" value="1"/>
</dbReference>
<gene>
    <name evidence="4" type="primary">LOC104763316</name>
</gene>
<dbReference type="InterPro" id="IPR006501">
    <property type="entry name" value="Pectinesterase_inhib_dom"/>
</dbReference>
<name>A0ABM0XF29_CAMSA</name>
<dbReference type="PANTHER" id="PTHR31890:SF9">
    <property type="entry name" value="PLANT INVERTASE_PECTIN METHYLESTERASE INHIBITOR SUPERFAMILY PROTEIN"/>
    <property type="match status" value="1"/>
</dbReference>
<dbReference type="GeneID" id="104763316"/>
<protein>
    <submittedName>
        <fullName evidence="4">Uncharacterized protein LOC104763316</fullName>
    </submittedName>
</protein>
<proteinExistence type="predicted"/>
<organism evidence="3 4">
    <name type="scientific">Camelina sativa</name>
    <name type="common">False flax</name>
    <name type="synonym">Myagrum sativum</name>
    <dbReference type="NCBI Taxonomy" id="90675"/>
    <lineage>
        <taxon>Eukaryota</taxon>
        <taxon>Viridiplantae</taxon>
        <taxon>Streptophyta</taxon>
        <taxon>Embryophyta</taxon>
        <taxon>Tracheophyta</taxon>
        <taxon>Spermatophyta</taxon>
        <taxon>Magnoliopsida</taxon>
        <taxon>eudicotyledons</taxon>
        <taxon>Gunneridae</taxon>
        <taxon>Pentapetalae</taxon>
        <taxon>rosids</taxon>
        <taxon>malvids</taxon>
        <taxon>Brassicales</taxon>
        <taxon>Brassicaceae</taxon>
        <taxon>Camelineae</taxon>
        <taxon>Camelina</taxon>
    </lineage>
</organism>
<dbReference type="InterPro" id="IPR035513">
    <property type="entry name" value="Invertase/methylesterase_inhib"/>
</dbReference>
<dbReference type="RefSeq" id="XP_010485005.1">
    <property type="nucleotide sequence ID" value="XM_010486703.2"/>
</dbReference>
<keyword evidence="1" id="KW-0732">Signal</keyword>
<evidence type="ECO:0000313" key="3">
    <source>
        <dbReference type="Proteomes" id="UP000694864"/>
    </source>
</evidence>
<reference evidence="3" key="1">
    <citation type="journal article" date="2014" name="Nat. Commun.">
        <title>The emerging biofuel crop Camelina sativa retains a highly undifferentiated hexaploid genome structure.</title>
        <authorList>
            <person name="Kagale S."/>
            <person name="Koh C."/>
            <person name="Nixon J."/>
            <person name="Bollina V."/>
            <person name="Clarke W.E."/>
            <person name="Tuteja R."/>
            <person name="Spillane C."/>
            <person name="Robinson S.J."/>
            <person name="Links M.G."/>
            <person name="Clarke C."/>
            <person name="Higgins E.E."/>
            <person name="Huebert T."/>
            <person name="Sharpe A.G."/>
            <person name="Parkin I.A."/>
        </authorList>
    </citation>
    <scope>NUCLEOTIDE SEQUENCE [LARGE SCALE GENOMIC DNA]</scope>
    <source>
        <strain evidence="3">cv. DH55</strain>
    </source>
</reference>
<evidence type="ECO:0000256" key="1">
    <source>
        <dbReference type="SAM" id="SignalP"/>
    </source>
</evidence>
<dbReference type="PANTHER" id="PTHR31890">
    <property type="entry name" value="PLANT INVERTASE/PECTIN METHYLESTERASE INHIBITOR SUPERFAMILY PROTEIN"/>
    <property type="match status" value="1"/>
</dbReference>
<dbReference type="Gene3D" id="1.20.140.40">
    <property type="entry name" value="Invertase/pectin methylesterase inhibitor family protein"/>
    <property type="match status" value="1"/>
</dbReference>
<dbReference type="SUPFAM" id="SSF101148">
    <property type="entry name" value="Plant invertase/pectin methylesterase inhibitor"/>
    <property type="match status" value="1"/>
</dbReference>
<feature type="domain" description="Pectinesterase inhibitor" evidence="2">
    <location>
        <begin position="28"/>
        <end position="172"/>
    </location>
</feature>
<evidence type="ECO:0000313" key="4">
    <source>
        <dbReference type="RefSeq" id="XP_010485005.1"/>
    </source>
</evidence>
<feature type="signal peptide" evidence="1">
    <location>
        <begin position="1"/>
        <end position="26"/>
    </location>
</feature>
<dbReference type="SMART" id="SM00856">
    <property type="entry name" value="PMEI"/>
    <property type="match status" value="1"/>
</dbReference>
<keyword evidence="3" id="KW-1185">Reference proteome</keyword>
<sequence length="178" mass="19014">MASSSYCFAFVSVALLLQLVLGSALASNSTKYIDDICEHVSNKTFCVETLKAYPPAVSATGKFELAKAVLRLGTSYALKSASFIENAAKYNPNLKKQFKACQDAYLSVVNSLKIVSSELKESPETANYDVMVCTDSTSMVKDLVGNNTHVAAKKVMAMTFKMENLLAIAVGATEAIGG</sequence>
<dbReference type="Proteomes" id="UP000694864">
    <property type="component" value="Chromosome 18"/>
</dbReference>
<feature type="chain" id="PRO_5045903017" evidence="1">
    <location>
        <begin position="27"/>
        <end position="178"/>
    </location>
</feature>
<evidence type="ECO:0000259" key="2">
    <source>
        <dbReference type="SMART" id="SM00856"/>
    </source>
</evidence>
<dbReference type="Pfam" id="PF04043">
    <property type="entry name" value="PMEI"/>
    <property type="match status" value="1"/>
</dbReference>